<dbReference type="Pfam" id="PF20253">
    <property type="entry name" value="DUF6604"/>
    <property type="match status" value="1"/>
</dbReference>
<dbReference type="InterPro" id="IPR046539">
    <property type="entry name" value="DUF6604"/>
</dbReference>
<reference evidence="3" key="1">
    <citation type="submission" date="2021-07" db="EMBL/GenBank/DDBJ databases">
        <authorList>
            <person name="Durling M."/>
        </authorList>
    </citation>
    <scope>NUCLEOTIDE SEQUENCE</scope>
</reference>
<dbReference type="EMBL" id="CAJVRM010000068">
    <property type="protein sequence ID" value="CAG8973380.1"/>
    <property type="molecule type" value="Genomic_DNA"/>
</dbReference>
<evidence type="ECO:0000313" key="4">
    <source>
        <dbReference type="Proteomes" id="UP000701801"/>
    </source>
</evidence>
<feature type="region of interest" description="Disordered" evidence="1">
    <location>
        <begin position="1"/>
        <end position="22"/>
    </location>
</feature>
<accession>A0A9N9PZ14</accession>
<proteinExistence type="predicted"/>
<feature type="compositionally biased region" description="Basic and acidic residues" evidence="1">
    <location>
        <begin position="63"/>
        <end position="76"/>
    </location>
</feature>
<evidence type="ECO:0000256" key="1">
    <source>
        <dbReference type="SAM" id="MobiDB-lite"/>
    </source>
</evidence>
<dbReference type="PANTHER" id="PTHR38795">
    <property type="entry name" value="DUF6604 DOMAIN-CONTAINING PROTEIN"/>
    <property type="match status" value="1"/>
</dbReference>
<evidence type="ECO:0000259" key="2">
    <source>
        <dbReference type="Pfam" id="PF20253"/>
    </source>
</evidence>
<dbReference type="AlphaFoldDB" id="A0A9N9PZ14"/>
<gene>
    <name evidence="3" type="ORF">HYALB_00000143</name>
</gene>
<name>A0A9N9PZ14_9HELO</name>
<feature type="region of interest" description="Disordered" evidence="1">
    <location>
        <begin position="59"/>
        <end position="104"/>
    </location>
</feature>
<feature type="domain" description="DUF6604" evidence="2">
    <location>
        <begin position="39"/>
        <end position="288"/>
    </location>
</feature>
<feature type="compositionally biased region" description="Basic and acidic residues" evidence="1">
    <location>
        <begin position="86"/>
        <end position="101"/>
    </location>
</feature>
<sequence length="855" mass="98509">METTDATRTRDTTESVNRAKEDAGAKLKACFDDVDNNYKKYKEGTDKIRVFLQTFGKAGVRAQPDDTDAKRQEKPPGKSKRRQREKLHVNKKEQKEGENKLHTPKYPITQGQYIKFAEAIAKAKISVPKHIKNVIDEMGSEWWDNQRHLNFIQVLEKVRECVKHCPGQREEDGEREAEASSAVLADQLGDLTTSKQPAILSEKEAQTPAEEIGIKIPEDSSIQSAQILDDEIEIDADPIHNLMEYLGIFFLQMKSVRDFVRSMWKKYNQKEVDLDTVCNITNMVIEMIVVNIARRKEIVSQFEAAPEEEEWIPWAYEHLRSEKDTEYTAKDFDKLVEEKAESADFVGYFAYRSLKGFFGRDNKGSLQEFVDASQGVKYQNIPDGNFHMRYQMDDALLRRLCFALDATIEHGVQFRTEDQITRMYKKSKQTPSKSLSMELVMTLQIYLDIVHTRVDFTRACKDLRATGDRIDTVAKEYYRQETNEELQGLGKRSKTDRIALTHMLRDVNKWIKNDPFKALSEAIGPFVESTAKYEENILYRIHPRFCGTMDNWFKNKMLTNSIICANNFDSIVPAAHLYHAARKLRLLDTTWQDMEHILEENPTLLGKTQAEGPAHFWIWAWWFNTNNKREHYQIGILRVNAPIQAMFFPSQYLCDYYLAVGDHVPEATAEMATSDGAVNLLERVSIYLSSNRTNLNFDYYAMQQSCARLLSGIKQGLIERLKAIKPKHISRIPEDKIVIKDMTENWEDLMHIPQHIFSFHPDIVNEVFIGTELKKQLPKDNEMIVQAAAMIAEVIKKKGSVNIDKARELAPTAMSKDEGRKKILLSLGLAPDPVVETHDPDVETDDEIYANEMEM</sequence>
<keyword evidence="4" id="KW-1185">Reference proteome</keyword>
<organism evidence="3 4">
    <name type="scientific">Hymenoscyphus albidus</name>
    <dbReference type="NCBI Taxonomy" id="595503"/>
    <lineage>
        <taxon>Eukaryota</taxon>
        <taxon>Fungi</taxon>
        <taxon>Dikarya</taxon>
        <taxon>Ascomycota</taxon>
        <taxon>Pezizomycotina</taxon>
        <taxon>Leotiomycetes</taxon>
        <taxon>Helotiales</taxon>
        <taxon>Helotiaceae</taxon>
        <taxon>Hymenoscyphus</taxon>
    </lineage>
</organism>
<protein>
    <recommendedName>
        <fullName evidence="2">DUF6604 domain-containing protein</fullName>
    </recommendedName>
</protein>
<evidence type="ECO:0000313" key="3">
    <source>
        <dbReference type="EMBL" id="CAG8973380.1"/>
    </source>
</evidence>
<comment type="caution">
    <text evidence="3">The sequence shown here is derived from an EMBL/GenBank/DDBJ whole genome shotgun (WGS) entry which is preliminary data.</text>
</comment>
<dbReference type="OrthoDB" id="5238236at2759"/>
<dbReference type="PANTHER" id="PTHR38795:SF1">
    <property type="entry name" value="DUF6604 DOMAIN-CONTAINING PROTEIN"/>
    <property type="match status" value="1"/>
</dbReference>
<dbReference type="Proteomes" id="UP000701801">
    <property type="component" value="Unassembled WGS sequence"/>
</dbReference>